<comment type="similarity">
    <text evidence="2 12">Belongs to the class-I aminoacyl-tRNA synthetase family.</text>
</comment>
<keyword evidence="4 12" id="KW-0963">Cytoplasm</keyword>
<accession>H6Q574</accession>
<dbReference type="HOGENOM" id="CLU_013528_0_1_6"/>
<name>H6Q574_WIGGL</name>
<dbReference type="GO" id="GO:0005524">
    <property type="term" value="F:ATP binding"/>
    <property type="evidence" value="ECO:0007669"/>
    <property type="project" value="UniProtKB-UniRule"/>
</dbReference>
<feature type="short sequence motif" description="'KMSKS' region" evidence="12">
    <location>
        <begin position="267"/>
        <end position="271"/>
    </location>
</feature>
<evidence type="ECO:0000256" key="11">
    <source>
        <dbReference type="ARBA" id="ARBA00023146"/>
    </source>
</evidence>
<comment type="subunit">
    <text evidence="3 12">Monomer.</text>
</comment>
<dbReference type="EC" id="6.1.1.16" evidence="12"/>
<evidence type="ECO:0000259" key="13">
    <source>
        <dbReference type="SMART" id="SM00840"/>
    </source>
</evidence>
<comment type="catalytic activity">
    <reaction evidence="12">
        <text>tRNA(Cys) + L-cysteine + ATP = L-cysteinyl-tRNA(Cys) + AMP + diphosphate</text>
        <dbReference type="Rhea" id="RHEA:17773"/>
        <dbReference type="Rhea" id="RHEA-COMP:9661"/>
        <dbReference type="Rhea" id="RHEA-COMP:9679"/>
        <dbReference type="ChEBI" id="CHEBI:30616"/>
        <dbReference type="ChEBI" id="CHEBI:33019"/>
        <dbReference type="ChEBI" id="CHEBI:35235"/>
        <dbReference type="ChEBI" id="CHEBI:78442"/>
        <dbReference type="ChEBI" id="CHEBI:78517"/>
        <dbReference type="ChEBI" id="CHEBI:456215"/>
        <dbReference type="EC" id="6.1.1.16"/>
    </reaction>
</comment>
<evidence type="ECO:0000256" key="4">
    <source>
        <dbReference type="ARBA" id="ARBA00022490"/>
    </source>
</evidence>
<evidence type="ECO:0000256" key="6">
    <source>
        <dbReference type="ARBA" id="ARBA00022723"/>
    </source>
</evidence>
<sequence>MIKIFNTLNKKKEKLVPICSKMINMYVCGITVYDLCHIGHARTLIFFDVVFRYLQYIGYNVNYVRNITDIDDKIIKRAHKRKETYDQLSNAMIYEMQKDCKMLNLIPPKYEPRVTNYMNEIINMIQILYEKGHAYINYDNDVLFNLSTYKNYGVFSKKIKFFLSTKNIKHHTFFQKEKNCDFVLWKHAKSNEPSWPSPWGKGRPGWHIECSAINYGIFGKNCDIHGGGADLIFPHHENEVAQSVCAHTGAQVNMWMHTGMVMYKNNKMSKSLGNYYTIKSCLKKYHPDVIRYFLTSSHYRSQINYTNTSLKQAYYAVKRLYFALLGTMSLPIQYKKNKFYLKFLSAMNDDFNTPKAYAILFTLARKINSYKEKNMHQANKLSTILRVLSNLLGILYDNPDNFLNRHLNLSQNKIQQINTLIQEREIDRKFHKWKAADIKREQLKSMGIILTDTKNGTRWFIKNNKKL</sequence>
<keyword evidence="9 12" id="KW-0067">ATP-binding</keyword>
<dbReference type="SMART" id="SM00840">
    <property type="entry name" value="DALR_2"/>
    <property type="match status" value="1"/>
</dbReference>
<evidence type="ECO:0000256" key="3">
    <source>
        <dbReference type="ARBA" id="ARBA00011245"/>
    </source>
</evidence>
<keyword evidence="10 12" id="KW-0648">Protein biosynthesis</keyword>
<dbReference type="NCBIfam" id="TIGR00435">
    <property type="entry name" value="cysS"/>
    <property type="match status" value="1"/>
</dbReference>
<dbReference type="CDD" id="cd07963">
    <property type="entry name" value="Anticodon_Ia_Cys"/>
    <property type="match status" value="1"/>
</dbReference>
<dbReference type="Pfam" id="PF01406">
    <property type="entry name" value="tRNA-synt_1e"/>
    <property type="match status" value="1"/>
</dbReference>
<dbReference type="PRINTS" id="PR00983">
    <property type="entry name" value="TRNASYNTHCYS"/>
</dbReference>
<dbReference type="STRING" id="1142511.WIGMOR_0538"/>
<feature type="binding site" evidence="12">
    <location>
        <position position="239"/>
    </location>
    <ligand>
        <name>Zn(2+)</name>
        <dbReference type="ChEBI" id="CHEBI:29105"/>
    </ligand>
</feature>
<dbReference type="AlphaFoldDB" id="H6Q574"/>
<feature type="binding site" evidence="12">
    <location>
        <position position="235"/>
    </location>
    <ligand>
        <name>Zn(2+)</name>
        <dbReference type="ChEBI" id="CHEBI:29105"/>
    </ligand>
</feature>
<dbReference type="InterPro" id="IPR024909">
    <property type="entry name" value="Cys-tRNA/MSH_ligase"/>
</dbReference>
<dbReference type="InterPro" id="IPR015273">
    <property type="entry name" value="Cys-tRNA-synt_Ia_DALR"/>
</dbReference>
<dbReference type="RefSeq" id="WP_014354296.1">
    <property type="nucleotide sequence ID" value="NC_016893.1"/>
</dbReference>
<dbReference type="InterPro" id="IPR009080">
    <property type="entry name" value="tRNAsynth_Ia_anticodon-bd"/>
</dbReference>
<comment type="cofactor">
    <cofactor evidence="12">
        <name>Zn(2+)</name>
        <dbReference type="ChEBI" id="CHEBI:29105"/>
    </cofactor>
    <text evidence="12">Binds 1 zinc ion per subunit.</text>
</comment>
<evidence type="ECO:0000256" key="9">
    <source>
        <dbReference type="ARBA" id="ARBA00022840"/>
    </source>
</evidence>
<dbReference type="eggNOG" id="COG0215">
    <property type="taxonomic scope" value="Bacteria"/>
</dbReference>
<dbReference type="OrthoDB" id="9815130at2"/>
<feature type="binding site" evidence="12">
    <location>
        <position position="28"/>
    </location>
    <ligand>
        <name>Zn(2+)</name>
        <dbReference type="ChEBI" id="CHEBI:29105"/>
    </ligand>
</feature>
<reference evidence="14 15" key="1">
    <citation type="journal article" date="2012" name="MBio">
        <title>Insight into the transmission biology and species-specific functional capabilities of tsetse (Diptera: glossinidae) obligate symbiont wigglesworthia.</title>
        <authorList>
            <person name="Rio R.V."/>
            <person name="Symula R.E."/>
            <person name="Wang J."/>
            <person name="Lohs C."/>
            <person name="Wu Y.N."/>
            <person name="Snyder A.K."/>
            <person name="Bjornson R.D."/>
            <person name="Oshima K."/>
            <person name="Biehl B.S."/>
            <person name="Perna N.T."/>
            <person name="Hattori M."/>
            <person name="Aksoy S."/>
        </authorList>
    </citation>
    <scope>NUCLEOTIDE SEQUENCE [LARGE SCALE GENOMIC DNA]</scope>
    <source>
        <strain evidence="14">WGM</strain>
    </source>
</reference>
<keyword evidence="11 12" id="KW-0030">Aminoacyl-tRNA synthetase</keyword>
<proteinExistence type="inferred from homology"/>
<evidence type="ECO:0000313" key="14">
    <source>
        <dbReference type="EMBL" id="AFA41357.1"/>
    </source>
</evidence>
<dbReference type="GO" id="GO:0006423">
    <property type="term" value="P:cysteinyl-tRNA aminoacylation"/>
    <property type="evidence" value="ECO:0007669"/>
    <property type="project" value="UniProtKB-UniRule"/>
</dbReference>
<evidence type="ECO:0000256" key="8">
    <source>
        <dbReference type="ARBA" id="ARBA00022833"/>
    </source>
</evidence>
<evidence type="ECO:0000256" key="1">
    <source>
        <dbReference type="ARBA" id="ARBA00004496"/>
    </source>
</evidence>
<evidence type="ECO:0000256" key="2">
    <source>
        <dbReference type="ARBA" id="ARBA00005594"/>
    </source>
</evidence>
<feature type="binding site" evidence="12">
    <location>
        <position position="210"/>
    </location>
    <ligand>
        <name>Zn(2+)</name>
        <dbReference type="ChEBI" id="CHEBI:29105"/>
    </ligand>
</feature>
<dbReference type="PANTHER" id="PTHR10890">
    <property type="entry name" value="CYSTEINYL-TRNA SYNTHETASE"/>
    <property type="match status" value="1"/>
</dbReference>
<dbReference type="HAMAP" id="MF_00041">
    <property type="entry name" value="Cys_tRNA_synth"/>
    <property type="match status" value="1"/>
</dbReference>
<dbReference type="InterPro" id="IPR015803">
    <property type="entry name" value="Cys-tRNA-ligase"/>
</dbReference>
<protein>
    <recommendedName>
        <fullName evidence="12">Cysteine--tRNA ligase</fullName>
        <ecNumber evidence="12">6.1.1.16</ecNumber>
    </recommendedName>
    <alternativeName>
        <fullName evidence="12">Cysteinyl-tRNA synthetase</fullName>
        <shortName evidence="12">CysRS</shortName>
    </alternativeName>
</protein>
<keyword evidence="5 12" id="KW-0436">Ligase</keyword>
<organism evidence="14 15">
    <name type="scientific">Wigglesworthia glossinidia endosymbiont of Glossina morsitans morsitans</name>
    <name type="common">Yale colony</name>
    <dbReference type="NCBI Taxonomy" id="1142511"/>
    <lineage>
        <taxon>Bacteria</taxon>
        <taxon>Pseudomonadati</taxon>
        <taxon>Pseudomonadota</taxon>
        <taxon>Gammaproteobacteria</taxon>
        <taxon>Enterobacterales</taxon>
        <taxon>Erwiniaceae</taxon>
        <taxon>Wigglesworthia</taxon>
    </lineage>
</organism>
<feature type="domain" description="Cysteinyl-tRNA synthetase class Ia DALR" evidence="13">
    <location>
        <begin position="342"/>
        <end position="403"/>
    </location>
</feature>
<evidence type="ECO:0000256" key="12">
    <source>
        <dbReference type="HAMAP-Rule" id="MF_00041"/>
    </source>
</evidence>
<dbReference type="CDD" id="cd00672">
    <property type="entry name" value="CysRS_core"/>
    <property type="match status" value="1"/>
</dbReference>
<dbReference type="Proteomes" id="UP000009061">
    <property type="component" value="Chromosome"/>
</dbReference>
<evidence type="ECO:0000256" key="5">
    <source>
        <dbReference type="ARBA" id="ARBA00022598"/>
    </source>
</evidence>
<dbReference type="Gene3D" id="1.20.120.1910">
    <property type="entry name" value="Cysteine-tRNA ligase, C-terminal anti-codon recognition domain"/>
    <property type="match status" value="1"/>
</dbReference>
<dbReference type="KEGG" id="wgl:WIGMOR_0538"/>
<dbReference type="InterPro" id="IPR014729">
    <property type="entry name" value="Rossmann-like_a/b/a_fold"/>
</dbReference>
<gene>
    <name evidence="12 14" type="primary">cysS</name>
    <name evidence="14" type="ORF">WIGMOR_0538</name>
</gene>
<dbReference type="GO" id="GO:0008270">
    <property type="term" value="F:zinc ion binding"/>
    <property type="evidence" value="ECO:0007669"/>
    <property type="project" value="UniProtKB-UniRule"/>
</dbReference>
<keyword evidence="6 12" id="KW-0479">Metal-binding</keyword>
<dbReference type="EMBL" id="CP003315">
    <property type="protein sequence ID" value="AFA41357.1"/>
    <property type="molecule type" value="Genomic_DNA"/>
</dbReference>
<dbReference type="InterPro" id="IPR032678">
    <property type="entry name" value="tRNA-synt_1_cat_dom"/>
</dbReference>
<feature type="short sequence motif" description="'HIGH' region" evidence="12">
    <location>
        <begin position="30"/>
        <end position="40"/>
    </location>
</feature>
<keyword evidence="7 12" id="KW-0547">Nucleotide-binding</keyword>
<dbReference type="GO" id="GO:0005829">
    <property type="term" value="C:cytosol"/>
    <property type="evidence" value="ECO:0007669"/>
    <property type="project" value="TreeGrafter"/>
</dbReference>
<comment type="subcellular location">
    <subcellularLocation>
        <location evidence="1 12">Cytoplasm</location>
    </subcellularLocation>
</comment>
<dbReference type="PANTHER" id="PTHR10890:SF3">
    <property type="entry name" value="CYSTEINE--TRNA LIGASE, CYTOPLASMIC"/>
    <property type="match status" value="1"/>
</dbReference>
<evidence type="ECO:0000256" key="7">
    <source>
        <dbReference type="ARBA" id="ARBA00022741"/>
    </source>
</evidence>
<dbReference type="GO" id="GO:0004817">
    <property type="term" value="F:cysteine-tRNA ligase activity"/>
    <property type="evidence" value="ECO:0007669"/>
    <property type="project" value="UniProtKB-UniRule"/>
</dbReference>
<dbReference type="Gene3D" id="3.40.50.620">
    <property type="entry name" value="HUPs"/>
    <property type="match status" value="1"/>
</dbReference>
<dbReference type="Pfam" id="PF09190">
    <property type="entry name" value="DALR_2"/>
    <property type="match status" value="1"/>
</dbReference>
<feature type="binding site" evidence="12">
    <location>
        <position position="270"/>
    </location>
    <ligand>
        <name>ATP</name>
        <dbReference type="ChEBI" id="CHEBI:30616"/>
    </ligand>
</feature>
<evidence type="ECO:0000256" key="10">
    <source>
        <dbReference type="ARBA" id="ARBA00022917"/>
    </source>
</evidence>
<keyword evidence="8 12" id="KW-0862">Zinc</keyword>
<keyword evidence="15" id="KW-1185">Reference proteome</keyword>
<evidence type="ECO:0000313" key="15">
    <source>
        <dbReference type="Proteomes" id="UP000009061"/>
    </source>
</evidence>
<dbReference type="SUPFAM" id="SSF52374">
    <property type="entry name" value="Nucleotidylyl transferase"/>
    <property type="match status" value="1"/>
</dbReference>
<dbReference type="SUPFAM" id="SSF47323">
    <property type="entry name" value="Anticodon-binding domain of a subclass of class I aminoacyl-tRNA synthetases"/>
    <property type="match status" value="1"/>
</dbReference>